<dbReference type="InterPro" id="IPR013096">
    <property type="entry name" value="Cupin_2"/>
</dbReference>
<evidence type="ECO:0000313" key="3">
    <source>
        <dbReference type="Proteomes" id="UP000541347"/>
    </source>
</evidence>
<dbReference type="InterPro" id="IPR011051">
    <property type="entry name" value="RmlC_Cupin_sf"/>
</dbReference>
<dbReference type="PANTHER" id="PTHR36440">
    <property type="entry name" value="PUTATIVE (AFU_ORTHOLOGUE AFUA_8G07350)-RELATED"/>
    <property type="match status" value="1"/>
</dbReference>
<dbReference type="Proteomes" id="UP000541347">
    <property type="component" value="Unassembled WGS sequence"/>
</dbReference>
<dbReference type="SUPFAM" id="SSF51182">
    <property type="entry name" value="RmlC-like cupins"/>
    <property type="match status" value="1"/>
</dbReference>
<keyword evidence="3" id="KW-1185">Reference proteome</keyword>
<reference evidence="2 3" key="1">
    <citation type="submission" date="2020-01" db="EMBL/GenBank/DDBJ databases">
        <authorList>
            <person name="Peng S.Y."/>
            <person name="Li J."/>
            <person name="Wang M."/>
            <person name="Wang L."/>
            <person name="Wang C.Q."/>
            <person name="Wang J.R."/>
        </authorList>
    </citation>
    <scope>NUCLEOTIDE SEQUENCE [LARGE SCALE GENOMIC DNA]</scope>
    <source>
        <strain evidence="2 3">XCT-34</strain>
    </source>
</reference>
<dbReference type="Gene3D" id="2.60.120.10">
    <property type="entry name" value="Jelly Rolls"/>
    <property type="match status" value="1"/>
</dbReference>
<accession>A0ABW9ZG64</accession>
<protein>
    <submittedName>
        <fullName evidence="2">Cupin domain-containing protein</fullName>
    </submittedName>
</protein>
<feature type="domain" description="Cupin type-2" evidence="1">
    <location>
        <begin position="51"/>
        <end position="120"/>
    </location>
</feature>
<name>A0ABW9ZG64_9HYPH</name>
<dbReference type="PANTHER" id="PTHR36440:SF1">
    <property type="entry name" value="PUTATIVE (AFU_ORTHOLOGUE AFUA_8G07350)-RELATED"/>
    <property type="match status" value="1"/>
</dbReference>
<dbReference type="RefSeq" id="WP_161675808.1">
    <property type="nucleotide sequence ID" value="NZ_JAABLP010000002.1"/>
</dbReference>
<dbReference type="InterPro" id="IPR014710">
    <property type="entry name" value="RmlC-like_jellyroll"/>
</dbReference>
<proteinExistence type="predicted"/>
<gene>
    <name evidence="2" type="ORF">GWI71_09180</name>
</gene>
<dbReference type="Pfam" id="PF07883">
    <property type="entry name" value="Cupin_2"/>
    <property type="match status" value="1"/>
</dbReference>
<organism evidence="2 3">
    <name type="scientific">Pannonibacter tanglangensis</name>
    <dbReference type="NCBI Taxonomy" id="2750084"/>
    <lineage>
        <taxon>Bacteria</taxon>
        <taxon>Pseudomonadati</taxon>
        <taxon>Pseudomonadota</taxon>
        <taxon>Alphaproteobacteria</taxon>
        <taxon>Hyphomicrobiales</taxon>
        <taxon>Stappiaceae</taxon>
        <taxon>Pannonibacter</taxon>
    </lineage>
</organism>
<sequence>MSEQTRPDAQTPAPVPLITHLHERPAWWVVGDRYTSLLAAEETGGSFSLFEFIVPAGRGSPPHIHHAEHETFVIISGEVEFTVAGTASRVGPGGVVFGARGVAHNFRNVGESEARMIVICTPGGLERFFAAAGVPTTDRTATPPAPTQDDKARMIAHAPAFQVELLLPGSH</sequence>
<dbReference type="EMBL" id="JAABLP010000002">
    <property type="protein sequence ID" value="NBN63850.1"/>
    <property type="molecule type" value="Genomic_DNA"/>
</dbReference>
<dbReference type="InterPro" id="IPR053146">
    <property type="entry name" value="QDO-like"/>
</dbReference>
<comment type="caution">
    <text evidence="2">The sequence shown here is derived from an EMBL/GenBank/DDBJ whole genome shotgun (WGS) entry which is preliminary data.</text>
</comment>
<evidence type="ECO:0000313" key="2">
    <source>
        <dbReference type="EMBL" id="NBN63850.1"/>
    </source>
</evidence>
<evidence type="ECO:0000259" key="1">
    <source>
        <dbReference type="Pfam" id="PF07883"/>
    </source>
</evidence>